<dbReference type="Proteomes" id="UP001175228">
    <property type="component" value="Unassembled WGS sequence"/>
</dbReference>
<accession>A0AA39QNI6</accession>
<dbReference type="Gene3D" id="1.20.1280.50">
    <property type="match status" value="1"/>
</dbReference>
<dbReference type="InterPro" id="IPR001810">
    <property type="entry name" value="F-box_dom"/>
</dbReference>
<sequence length="530" mass="60298">MSQDTTCAECQFEAIHPYFPSVNPIELLRSGCSSFDISQVSIANDITHLEHELRHIEPLFLKIRDRRDRILHDIACSQSLLAPIRRLPRETLLQIFGHLSSQSSDMREGPWVLGHVCSTWRNISRSCPSLWTKIDISSEYGSSSFFNEFASLSGDLSIQLSVDYNSKYIPGRLRALLPHSQRWSSLDLNVPPKDLSELLSLISVPLIHLSVVNISVSSDYTPSRHGVIADPNLFSSSPITEATFDRLPYKYLPLNVHMLQRLRACFYSPAEILSIFRNAPDLIELVITMCPPRRYRDVKSPLPMVHISLRQLSFVMTQENAEEVHVSRSWNYITLPTLKEFQILASQTTIDDEFPRWLEDGEYSRIVKLLHRSGCDLTDLTFSIAVPVTSFLIPVLRQSPALEKLDVFIDTDIAGDIFRALTLPEGPVPKLRKLRIVDAPYVISALFQEGDAFHTMVRSRLGGDTNSHLKTLRVSLKLSYHDKSLFPVARDSPFRDLLKMKEEGLDVEFLYNEEDCLVEGKAYTLFFDSS</sequence>
<evidence type="ECO:0000259" key="1">
    <source>
        <dbReference type="PROSITE" id="PS50181"/>
    </source>
</evidence>
<gene>
    <name evidence="2" type="ORF">EDD18DRAFT_1129714</name>
</gene>
<comment type="caution">
    <text evidence="2">The sequence shown here is derived from an EMBL/GenBank/DDBJ whole genome shotgun (WGS) entry which is preliminary data.</text>
</comment>
<evidence type="ECO:0000313" key="3">
    <source>
        <dbReference type="Proteomes" id="UP001175228"/>
    </source>
</evidence>
<dbReference type="AlphaFoldDB" id="A0AA39QNI6"/>
<proteinExistence type="predicted"/>
<reference evidence="2" key="1">
    <citation type="submission" date="2023-06" db="EMBL/GenBank/DDBJ databases">
        <authorList>
            <consortium name="Lawrence Berkeley National Laboratory"/>
            <person name="Ahrendt S."/>
            <person name="Sahu N."/>
            <person name="Indic B."/>
            <person name="Wong-Bajracharya J."/>
            <person name="Merenyi Z."/>
            <person name="Ke H.-M."/>
            <person name="Monk M."/>
            <person name="Kocsube S."/>
            <person name="Drula E."/>
            <person name="Lipzen A."/>
            <person name="Balint B."/>
            <person name="Henrissat B."/>
            <person name="Andreopoulos B."/>
            <person name="Martin F.M."/>
            <person name="Harder C.B."/>
            <person name="Rigling D."/>
            <person name="Ford K.L."/>
            <person name="Foster G.D."/>
            <person name="Pangilinan J."/>
            <person name="Papanicolaou A."/>
            <person name="Barry K."/>
            <person name="LaButti K."/>
            <person name="Viragh M."/>
            <person name="Koriabine M."/>
            <person name="Yan M."/>
            <person name="Riley R."/>
            <person name="Champramary S."/>
            <person name="Plett K.L."/>
            <person name="Tsai I.J."/>
            <person name="Slot J."/>
            <person name="Sipos G."/>
            <person name="Plett J."/>
            <person name="Nagy L.G."/>
            <person name="Grigoriev I.V."/>
        </authorList>
    </citation>
    <scope>NUCLEOTIDE SEQUENCE</scope>
    <source>
        <strain evidence="2">HWK02</strain>
    </source>
</reference>
<dbReference type="PROSITE" id="PS50181">
    <property type="entry name" value="FBOX"/>
    <property type="match status" value="1"/>
</dbReference>
<feature type="domain" description="F-box" evidence="1">
    <location>
        <begin position="81"/>
        <end position="134"/>
    </location>
</feature>
<name>A0AA39QNI6_9AGAR</name>
<evidence type="ECO:0000313" key="2">
    <source>
        <dbReference type="EMBL" id="KAK0505576.1"/>
    </source>
</evidence>
<protein>
    <recommendedName>
        <fullName evidence="1">F-box domain-containing protein</fullName>
    </recommendedName>
</protein>
<dbReference type="EMBL" id="JAUEPU010000002">
    <property type="protein sequence ID" value="KAK0505576.1"/>
    <property type="molecule type" value="Genomic_DNA"/>
</dbReference>
<dbReference type="SUPFAM" id="SSF81383">
    <property type="entry name" value="F-box domain"/>
    <property type="match status" value="1"/>
</dbReference>
<dbReference type="Pfam" id="PF12937">
    <property type="entry name" value="F-box-like"/>
    <property type="match status" value="1"/>
</dbReference>
<keyword evidence="3" id="KW-1185">Reference proteome</keyword>
<organism evidence="2 3">
    <name type="scientific">Armillaria luteobubalina</name>
    <dbReference type="NCBI Taxonomy" id="153913"/>
    <lineage>
        <taxon>Eukaryota</taxon>
        <taxon>Fungi</taxon>
        <taxon>Dikarya</taxon>
        <taxon>Basidiomycota</taxon>
        <taxon>Agaricomycotina</taxon>
        <taxon>Agaricomycetes</taxon>
        <taxon>Agaricomycetidae</taxon>
        <taxon>Agaricales</taxon>
        <taxon>Marasmiineae</taxon>
        <taxon>Physalacriaceae</taxon>
        <taxon>Armillaria</taxon>
    </lineage>
</organism>
<dbReference type="InterPro" id="IPR036047">
    <property type="entry name" value="F-box-like_dom_sf"/>
</dbReference>